<evidence type="ECO:0000313" key="17">
    <source>
        <dbReference type="Proteomes" id="UP000019482"/>
    </source>
</evidence>
<feature type="binding site" evidence="14">
    <location>
        <position position="170"/>
    </location>
    <ligand>
        <name>FMN</name>
        <dbReference type="ChEBI" id="CHEBI:58210"/>
    </ligand>
</feature>
<keyword evidence="9 12" id="KW-0560">Oxidoreductase</keyword>
<proteinExistence type="inferred from homology"/>
<dbReference type="CDD" id="cd02801">
    <property type="entry name" value="DUS_like_FMN"/>
    <property type="match status" value="1"/>
</dbReference>
<dbReference type="Gene3D" id="1.10.1200.80">
    <property type="entry name" value="Putative flavin oxidoreducatase, domain 2"/>
    <property type="match status" value="1"/>
</dbReference>
<dbReference type="GO" id="GO:0050660">
    <property type="term" value="F:flavin adenine dinucleotide binding"/>
    <property type="evidence" value="ECO:0007669"/>
    <property type="project" value="InterPro"/>
</dbReference>
<comment type="catalytic activity">
    <reaction evidence="10">
        <text>a 5,6-dihydrouridine in tRNA + NADP(+) = a uridine in tRNA + NADPH + H(+)</text>
        <dbReference type="Rhea" id="RHEA:23624"/>
        <dbReference type="Rhea" id="RHEA-COMP:13339"/>
        <dbReference type="Rhea" id="RHEA-COMP:13887"/>
        <dbReference type="ChEBI" id="CHEBI:15378"/>
        <dbReference type="ChEBI" id="CHEBI:57783"/>
        <dbReference type="ChEBI" id="CHEBI:58349"/>
        <dbReference type="ChEBI" id="CHEBI:65315"/>
        <dbReference type="ChEBI" id="CHEBI:74443"/>
    </reaction>
</comment>
<dbReference type="PANTHER" id="PTHR45846:SF1">
    <property type="entry name" value="TRNA-DIHYDROURIDINE(47) SYNTHASE [NAD(P)(+)]-LIKE"/>
    <property type="match status" value="1"/>
</dbReference>
<keyword evidence="8" id="KW-0694">RNA-binding</keyword>
<dbReference type="InterPro" id="IPR024036">
    <property type="entry name" value="tRNA-dHydroUridine_Synthase_C"/>
</dbReference>
<feature type="binding site" evidence="14">
    <location>
        <position position="140"/>
    </location>
    <ligand>
        <name>FMN</name>
        <dbReference type="ChEBI" id="CHEBI:58210"/>
    </ligand>
</feature>
<keyword evidence="7" id="KW-0521">NADP</keyword>
<dbReference type="InterPro" id="IPR018517">
    <property type="entry name" value="tRNA_hU_synthase_CS"/>
</dbReference>
<feature type="active site" description="Proton donor" evidence="13">
    <location>
        <position position="101"/>
    </location>
</feature>
<keyword evidence="14" id="KW-0547">Nucleotide-binding</keyword>
<feature type="binding site" evidence="14">
    <location>
        <begin position="16"/>
        <end position="18"/>
    </location>
    <ligand>
        <name>FMN</name>
        <dbReference type="ChEBI" id="CHEBI:58210"/>
    </ligand>
</feature>
<dbReference type="EMBL" id="CBXI010000041">
    <property type="protein sequence ID" value="CDL92363.1"/>
    <property type="molecule type" value="Genomic_DNA"/>
</dbReference>
<dbReference type="InterPro" id="IPR004652">
    <property type="entry name" value="DusB-like"/>
</dbReference>
<dbReference type="EC" id="1.3.1.-" evidence="12"/>
<keyword evidence="6 12" id="KW-0819">tRNA processing</keyword>
<evidence type="ECO:0000256" key="10">
    <source>
        <dbReference type="ARBA" id="ARBA00048205"/>
    </source>
</evidence>
<dbReference type="GO" id="GO:0000049">
    <property type="term" value="F:tRNA binding"/>
    <property type="evidence" value="ECO:0007669"/>
    <property type="project" value="UniProtKB-KW"/>
</dbReference>
<dbReference type="InterPro" id="IPR001269">
    <property type="entry name" value="DUS_fam"/>
</dbReference>
<evidence type="ECO:0000256" key="7">
    <source>
        <dbReference type="ARBA" id="ARBA00022857"/>
    </source>
</evidence>
<dbReference type="GeneID" id="29420371"/>
<feature type="binding site" evidence="14">
    <location>
        <begin position="225"/>
        <end position="226"/>
    </location>
    <ligand>
        <name>FMN</name>
        <dbReference type="ChEBI" id="CHEBI:58210"/>
    </ligand>
</feature>
<evidence type="ECO:0000256" key="6">
    <source>
        <dbReference type="ARBA" id="ARBA00022694"/>
    </source>
</evidence>
<dbReference type="GO" id="GO:0017150">
    <property type="term" value="F:tRNA dihydrouridine synthase activity"/>
    <property type="evidence" value="ECO:0007669"/>
    <property type="project" value="InterPro"/>
</dbReference>
<comment type="function">
    <text evidence="2 12">Catalyzes the synthesis of 5,6-dihydrouridine (D), a modified base found in the D-loop of most tRNAs, via the reduction of the C5-C6 double bond in target uridines.</text>
</comment>
<comment type="catalytic activity">
    <reaction evidence="11">
        <text>a 5,6-dihydrouridine in tRNA + NAD(+) = a uridine in tRNA + NADH + H(+)</text>
        <dbReference type="Rhea" id="RHEA:54452"/>
        <dbReference type="Rhea" id="RHEA-COMP:13339"/>
        <dbReference type="Rhea" id="RHEA-COMP:13887"/>
        <dbReference type="ChEBI" id="CHEBI:15378"/>
        <dbReference type="ChEBI" id="CHEBI:57540"/>
        <dbReference type="ChEBI" id="CHEBI:57945"/>
        <dbReference type="ChEBI" id="CHEBI:65315"/>
        <dbReference type="ChEBI" id="CHEBI:74443"/>
    </reaction>
</comment>
<evidence type="ECO:0000256" key="4">
    <source>
        <dbReference type="ARBA" id="ARBA00022630"/>
    </source>
</evidence>
<evidence type="ECO:0000256" key="12">
    <source>
        <dbReference type="PIRNR" id="PIRNR006621"/>
    </source>
</evidence>
<protein>
    <recommendedName>
        <fullName evidence="12">tRNA-dihydrouridine synthase</fullName>
        <ecNumber evidence="12">1.3.1.-</ecNumber>
    </recommendedName>
</protein>
<evidence type="ECO:0000256" key="2">
    <source>
        <dbReference type="ARBA" id="ARBA00002790"/>
    </source>
</evidence>
<keyword evidence="4 12" id="KW-0285">Flavoprotein</keyword>
<dbReference type="PIRSF" id="PIRSF006621">
    <property type="entry name" value="Dus"/>
    <property type="match status" value="1"/>
</dbReference>
<evidence type="ECO:0000256" key="8">
    <source>
        <dbReference type="ARBA" id="ARBA00022884"/>
    </source>
</evidence>
<evidence type="ECO:0000313" key="16">
    <source>
        <dbReference type="EMBL" id="CDL92363.1"/>
    </source>
</evidence>
<comment type="similarity">
    <text evidence="12">Belongs to the dus family.</text>
</comment>
<dbReference type="PROSITE" id="PS01136">
    <property type="entry name" value="UPF0034"/>
    <property type="match status" value="1"/>
</dbReference>
<evidence type="ECO:0000256" key="5">
    <source>
        <dbReference type="ARBA" id="ARBA00022643"/>
    </source>
</evidence>
<evidence type="ECO:0000256" key="13">
    <source>
        <dbReference type="PIRSR" id="PIRSR006621-1"/>
    </source>
</evidence>
<name>W6N6P9_CLOTY</name>
<keyword evidence="3" id="KW-0820">tRNA-binding</keyword>
<evidence type="ECO:0000256" key="14">
    <source>
        <dbReference type="PIRSR" id="PIRSR006621-2"/>
    </source>
</evidence>
<dbReference type="PANTHER" id="PTHR45846">
    <property type="entry name" value="TRNA-DIHYDROURIDINE(47) SYNTHASE [NAD(P)(+)]-LIKE"/>
    <property type="match status" value="1"/>
</dbReference>
<keyword evidence="5 12" id="KW-0288">FMN</keyword>
<dbReference type="AlphaFoldDB" id="W6N6P9"/>
<comment type="caution">
    <text evidence="16">The sequence shown here is derived from an EMBL/GenBank/DDBJ whole genome shotgun (WGS) entry which is preliminary data.</text>
</comment>
<evidence type="ECO:0000256" key="9">
    <source>
        <dbReference type="ARBA" id="ARBA00023002"/>
    </source>
</evidence>
<dbReference type="Proteomes" id="UP000019482">
    <property type="component" value="Unassembled WGS sequence"/>
</dbReference>
<evidence type="ECO:0000256" key="11">
    <source>
        <dbReference type="ARBA" id="ARBA00048802"/>
    </source>
</evidence>
<keyword evidence="17" id="KW-1185">Reference proteome</keyword>
<dbReference type="InterPro" id="IPR035587">
    <property type="entry name" value="DUS-like_FMN-bd"/>
</dbReference>
<dbReference type="OrthoDB" id="9764501at2"/>
<organism evidence="16 17">
    <name type="scientific">Clostridium tyrobutyricum DIVETGP</name>
    <dbReference type="NCBI Taxonomy" id="1408889"/>
    <lineage>
        <taxon>Bacteria</taxon>
        <taxon>Bacillati</taxon>
        <taxon>Bacillota</taxon>
        <taxon>Clostridia</taxon>
        <taxon>Eubacteriales</taxon>
        <taxon>Clostridiaceae</taxon>
        <taxon>Clostridium</taxon>
    </lineage>
</organism>
<gene>
    <name evidence="16" type="ORF">CTDIVETGP_2433</name>
</gene>
<dbReference type="Pfam" id="PF01207">
    <property type="entry name" value="Dus"/>
    <property type="match status" value="1"/>
</dbReference>
<feature type="domain" description="DUS-like FMN-binding" evidence="15">
    <location>
        <begin position="14"/>
        <end position="311"/>
    </location>
</feature>
<accession>W6N6P9</accession>
<dbReference type="RefSeq" id="WP_017753211.1">
    <property type="nucleotide sequence ID" value="NZ_CBXI010000041.1"/>
</dbReference>
<evidence type="ECO:0000256" key="1">
    <source>
        <dbReference type="ARBA" id="ARBA00001917"/>
    </source>
</evidence>
<dbReference type="NCBIfam" id="TIGR00737">
    <property type="entry name" value="nifR3_yhdG"/>
    <property type="match status" value="1"/>
</dbReference>
<evidence type="ECO:0000256" key="3">
    <source>
        <dbReference type="ARBA" id="ARBA00022555"/>
    </source>
</evidence>
<sequence length="321" mass="36397">MQIGNLRLKNNVFLAPMAGVTDIAFRELCIEQGCGLVYTEMISSKALFYGNSKTEHMFDISEKEKPCAVQIFGSEPDIMAKTCEIFNFRDDICLVDINMGCPAPKIVKNGDGSALMKTPDIAEKIVKAVKKESLKPVTVKMRIGFDSEHINVLDFAKRIEQAGADAITVHGRTSKQMYTGTADWNIISKVKNMISIPVVGNGDIKTADEAQYRLDMSKCDGIMIGRGAMGNPWIFKQIRQKRLGKKVKYPTDIEKIDLCIDHYRRSIKYKGQRRALLEMRKHMSWYLKGLEASKEIKDKINCEDSIEKVIEILETYKNFLY</sequence>
<evidence type="ECO:0000259" key="15">
    <source>
        <dbReference type="Pfam" id="PF01207"/>
    </source>
</evidence>
<feature type="binding site" evidence="14">
    <location>
        <position position="70"/>
    </location>
    <ligand>
        <name>FMN</name>
        <dbReference type="ChEBI" id="CHEBI:58210"/>
    </ligand>
</feature>
<dbReference type="Gene3D" id="3.20.20.70">
    <property type="entry name" value="Aldolase class I"/>
    <property type="match status" value="1"/>
</dbReference>
<dbReference type="SUPFAM" id="SSF51395">
    <property type="entry name" value="FMN-linked oxidoreductases"/>
    <property type="match status" value="1"/>
</dbReference>
<comment type="cofactor">
    <cofactor evidence="1 12 14">
        <name>FMN</name>
        <dbReference type="ChEBI" id="CHEBI:58210"/>
    </cofactor>
</comment>
<reference evidence="16 17" key="1">
    <citation type="journal article" date="2015" name="Genome Announc.">
        <title>Draft Genome Sequence of Clostridium tyrobutyricum Strain DIVETGP, Isolated from Cow's Milk for Grana Padano Production.</title>
        <authorList>
            <person name="Soggiu A."/>
            <person name="Piras C."/>
            <person name="Gaiarsa S."/>
            <person name="Sassera D."/>
            <person name="Roncada P."/>
            <person name="Bendixen E."/>
            <person name="Brasca M."/>
            <person name="Bonizzi L."/>
        </authorList>
    </citation>
    <scope>NUCLEOTIDE SEQUENCE [LARGE SCALE GENOMIC DNA]</scope>
    <source>
        <strain evidence="16 17">DIVETGP</strain>
    </source>
</reference>
<dbReference type="InterPro" id="IPR013785">
    <property type="entry name" value="Aldolase_TIM"/>
</dbReference>